<feature type="transmembrane region" description="Helical" evidence="12">
    <location>
        <begin position="189"/>
        <end position="211"/>
    </location>
</feature>
<keyword evidence="3" id="KW-0645">Protease</keyword>
<evidence type="ECO:0000256" key="4">
    <source>
        <dbReference type="ARBA" id="ARBA00022692"/>
    </source>
</evidence>
<proteinExistence type="predicted"/>
<evidence type="ECO:0000256" key="6">
    <source>
        <dbReference type="ARBA" id="ARBA00022801"/>
    </source>
</evidence>
<evidence type="ECO:0000256" key="3">
    <source>
        <dbReference type="ARBA" id="ARBA00022670"/>
    </source>
</evidence>
<evidence type="ECO:0000256" key="1">
    <source>
        <dbReference type="ARBA" id="ARBA00001947"/>
    </source>
</evidence>
<evidence type="ECO:0000259" key="13">
    <source>
        <dbReference type="Pfam" id="PF01435"/>
    </source>
</evidence>
<dbReference type="PANTHER" id="PTHR43221:SF2">
    <property type="entry name" value="PROTEASE HTPX HOMOLOG"/>
    <property type="match status" value="1"/>
</dbReference>
<dbReference type="EMBL" id="CP155447">
    <property type="protein sequence ID" value="XBH00691.1"/>
    <property type="molecule type" value="Genomic_DNA"/>
</dbReference>
<organism evidence="14">
    <name type="scientific">Singulisphaera sp. Ch08</name>
    <dbReference type="NCBI Taxonomy" id="3120278"/>
    <lineage>
        <taxon>Bacteria</taxon>
        <taxon>Pseudomonadati</taxon>
        <taxon>Planctomycetota</taxon>
        <taxon>Planctomycetia</taxon>
        <taxon>Isosphaerales</taxon>
        <taxon>Isosphaeraceae</taxon>
        <taxon>Singulisphaera</taxon>
    </lineage>
</organism>
<keyword evidence="5" id="KW-0479">Metal-binding</keyword>
<evidence type="ECO:0000256" key="9">
    <source>
        <dbReference type="ARBA" id="ARBA00023049"/>
    </source>
</evidence>
<evidence type="ECO:0000256" key="12">
    <source>
        <dbReference type="SAM" id="Phobius"/>
    </source>
</evidence>
<evidence type="ECO:0000256" key="10">
    <source>
        <dbReference type="ARBA" id="ARBA00023136"/>
    </source>
</evidence>
<dbReference type="GO" id="GO:0046872">
    <property type="term" value="F:metal ion binding"/>
    <property type="evidence" value="ECO:0007669"/>
    <property type="project" value="UniProtKB-KW"/>
</dbReference>
<evidence type="ECO:0000256" key="8">
    <source>
        <dbReference type="ARBA" id="ARBA00022989"/>
    </source>
</evidence>
<dbReference type="InterPro" id="IPR029024">
    <property type="entry name" value="TerB-like"/>
</dbReference>
<dbReference type="SUPFAM" id="SSF158682">
    <property type="entry name" value="TerB-like"/>
    <property type="match status" value="1"/>
</dbReference>
<evidence type="ECO:0000256" key="2">
    <source>
        <dbReference type="ARBA" id="ARBA00022475"/>
    </source>
</evidence>
<evidence type="ECO:0000256" key="7">
    <source>
        <dbReference type="ARBA" id="ARBA00022833"/>
    </source>
</evidence>
<feature type="transmembrane region" description="Helical" evidence="12">
    <location>
        <begin position="58"/>
        <end position="78"/>
    </location>
</feature>
<keyword evidence="6" id="KW-0378">Hydrolase</keyword>
<dbReference type="Gene3D" id="3.30.2010.10">
    <property type="entry name" value="Metalloproteases ('zincins'), catalytic domain"/>
    <property type="match status" value="1"/>
</dbReference>
<gene>
    <name evidence="14" type="ORF">V5E97_20265</name>
</gene>
<dbReference type="InterPro" id="IPR001915">
    <property type="entry name" value="Peptidase_M48"/>
</dbReference>
<sequence length="681" mass="72858">MATDFFEHQLVARKRTSRLIGYFLVAVALIILAVYGVATVCLIASSKGQVNVGQIWDWERLALVSTVVGIVIVAGSLYKIATLREGGSAIARLLGGELVNPGAATPAQRRLLNVVEEMAIASGTPVPSVYVLTEESSINAFAAGHEPGDAVIAVSQGSLDHLNRDELQGVIAHEFSHILNGDMRLNLRLIGLLHGILLIALIGYTIMRIMGNSSSSSRSRSKENGKGDGGAMALFLLGMGLMAVGYVGVFFGRLIKSAISRQREFLADASAVQFTRNPDGIAGALKKIGGLAAGSQIQNQNAEQACHMFFGPGVPFWTEAMATHPPLVERIKRIDPSFNGTFPTIDADEVVTVAKDERRGPPLQRFVPDLASARSLAPNIGRAPIEIPLDPKQALASVGTTSGEHVAFASTLIKSLPEDLAATARESFGARAVVYALLLDQNPAIREHQIRIVAAQTEPGTAEEVVRIAPLVDSLDDGARLPLADMAIPALRQLSIRQYQSFRGAIDPLIRADQKRSLFEFTLQRMLLRHLDHHFEQRPPAAVRFQSLRPLVNDCIRVLSTLSRLGGRSEAEAVQDFAHGIQALGLPSHEVSLAPVQECSMVALDRSLDRLALASPPIKKRVLDACATCIAADGLVTIAEAELLRAIADSLDCPMPPLLSSSSPGSNHEGPSRAASIRASN</sequence>
<dbReference type="AlphaFoldDB" id="A0AAU7C7D4"/>
<name>A0AAU7C7D4_9BACT</name>
<keyword evidence="8 12" id="KW-1133">Transmembrane helix</keyword>
<comment type="cofactor">
    <cofactor evidence="1">
        <name>Zn(2+)</name>
        <dbReference type="ChEBI" id="CHEBI:29105"/>
    </cofactor>
</comment>
<evidence type="ECO:0000256" key="11">
    <source>
        <dbReference type="SAM" id="MobiDB-lite"/>
    </source>
</evidence>
<evidence type="ECO:0000313" key="14">
    <source>
        <dbReference type="EMBL" id="XBH00691.1"/>
    </source>
</evidence>
<feature type="transmembrane region" description="Helical" evidence="12">
    <location>
        <begin position="20"/>
        <end position="46"/>
    </location>
</feature>
<dbReference type="GO" id="GO:0006508">
    <property type="term" value="P:proteolysis"/>
    <property type="evidence" value="ECO:0007669"/>
    <property type="project" value="UniProtKB-KW"/>
</dbReference>
<feature type="domain" description="Peptidase M48" evidence="13">
    <location>
        <begin position="108"/>
        <end position="335"/>
    </location>
</feature>
<dbReference type="CDD" id="cd07340">
    <property type="entry name" value="M48B_Htpx_like"/>
    <property type="match status" value="1"/>
</dbReference>
<feature type="compositionally biased region" description="Low complexity" evidence="11">
    <location>
        <begin position="658"/>
        <end position="669"/>
    </location>
</feature>
<accession>A0AAU7C7D4</accession>
<keyword evidence="9" id="KW-0482">Metalloprotease</keyword>
<evidence type="ECO:0000256" key="5">
    <source>
        <dbReference type="ARBA" id="ARBA00022723"/>
    </source>
</evidence>
<reference evidence="14" key="1">
    <citation type="submission" date="2024-05" db="EMBL/GenBank/DDBJ databases">
        <title>Planctomycetes of the genus Singulisphaera possess chitinolytic capabilities.</title>
        <authorList>
            <person name="Ivanova A."/>
        </authorList>
    </citation>
    <scope>NUCLEOTIDE SEQUENCE</scope>
    <source>
        <strain evidence="14">Ch08T</strain>
    </source>
</reference>
<dbReference type="RefSeq" id="WP_406693361.1">
    <property type="nucleotide sequence ID" value="NZ_CP155447.1"/>
</dbReference>
<feature type="region of interest" description="Disordered" evidence="11">
    <location>
        <begin position="658"/>
        <end position="681"/>
    </location>
</feature>
<dbReference type="PANTHER" id="PTHR43221">
    <property type="entry name" value="PROTEASE HTPX"/>
    <property type="match status" value="1"/>
</dbReference>
<dbReference type="InterPro" id="IPR050083">
    <property type="entry name" value="HtpX_protease"/>
</dbReference>
<keyword evidence="7" id="KW-0862">Zinc</keyword>
<keyword evidence="2" id="KW-1003">Cell membrane</keyword>
<dbReference type="GO" id="GO:0004222">
    <property type="term" value="F:metalloendopeptidase activity"/>
    <property type="evidence" value="ECO:0007669"/>
    <property type="project" value="InterPro"/>
</dbReference>
<keyword evidence="10 12" id="KW-0472">Membrane</keyword>
<dbReference type="Pfam" id="PF01435">
    <property type="entry name" value="Peptidase_M48"/>
    <property type="match status" value="1"/>
</dbReference>
<protein>
    <submittedName>
        <fullName evidence="14">M48 family metallopeptidase</fullName>
    </submittedName>
</protein>
<keyword evidence="4 12" id="KW-0812">Transmembrane</keyword>
<feature type="transmembrane region" description="Helical" evidence="12">
    <location>
        <begin position="231"/>
        <end position="255"/>
    </location>
</feature>